<dbReference type="EMBL" id="BQOL01000001">
    <property type="protein sequence ID" value="GKI18341.1"/>
    <property type="molecule type" value="Genomic_DNA"/>
</dbReference>
<gene>
    <name evidence="3" type="ORF">CE91St16_12490</name>
</gene>
<name>A0AA37NKY3_9BACT</name>
<feature type="domain" description="Lipocalin-like" evidence="2">
    <location>
        <begin position="31"/>
        <end position="115"/>
    </location>
</feature>
<evidence type="ECO:0000313" key="4">
    <source>
        <dbReference type="Proteomes" id="UP001055105"/>
    </source>
</evidence>
<dbReference type="Pfam" id="PF13648">
    <property type="entry name" value="Lipocalin_4"/>
    <property type="match status" value="1"/>
</dbReference>
<dbReference type="AlphaFoldDB" id="A0AA37NKY3"/>
<dbReference type="RefSeq" id="WP_244076284.1">
    <property type="nucleotide sequence ID" value="NZ_AP025581.1"/>
</dbReference>
<evidence type="ECO:0000256" key="1">
    <source>
        <dbReference type="SAM" id="SignalP"/>
    </source>
</evidence>
<dbReference type="Proteomes" id="UP001055105">
    <property type="component" value="Unassembled WGS sequence"/>
</dbReference>
<dbReference type="InterPro" id="IPR024311">
    <property type="entry name" value="Lipocalin-like"/>
</dbReference>
<accession>A0AA37NKY3</accession>
<keyword evidence="1" id="KW-0732">Signal</keyword>
<dbReference type="PROSITE" id="PS51257">
    <property type="entry name" value="PROKAR_LIPOPROTEIN"/>
    <property type="match status" value="1"/>
</dbReference>
<reference evidence="3" key="1">
    <citation type="submission" date="2022-01" db="EMBL/GenBank/DDBJ databases">
        <title>Novel bile acid biosynthetic pathways are enriched in the microbiome of centenarians.</title>
        <authorList>
            <person name="Sato Y."/>
            <person name="Atarashi K."/>
            <person name="Plichta R.D."/>
            <person name="Arai Y."/>
            <person name="Sasajima S."/>
            <person name="Kearney M.S."/>
            <person name="Suda W."/>
            <person name="Takeshita K."/>
            <person name="Sasaki T."/>
            <person name="Okamoto S."/>
            <person name="Skelly N.A."/>
            <person name="Okamura Y."/>
            <person name="Vlamakis H."/>
            <person name="Li Y."/>
            <person name="Tanoue T."/>
            <person name="Takei H."/>
            <person name="Nittono H."/>
            <person name="Narushima S."/>
            <person name="Irie J."/>
            <person name="Itoh H."/>
            <person name="Moriya K."/>
            <person name="Sugiura Y."/>
            <person name="Suematsu M."/>
            <person name="Moritoki N."/>
            <person name="Shibata S."/>
            <person name="Littman R.D."/>
            <person name="Fischbach A.M."/>
            <person name="Uwamino Y."/>
            <person name="Inoue T."/>
            <person name="Honda A."/>
            <person name="Hattori M."/>
            <person name="Murai T."/>
            <person name="Xavier J.R."/>
            <person name="Hirose N."/>
            <person name="Honda K."/>
        </authorList>
    </citation>
    <scope>NUCLEOTIDE SEQUENCE</scope>
    <source>
        <strain evidence="3">CE91-St16</strain>
    </source>
</reference>
<organism evidence="3 4">
    <name type="scientific">Alistipes finegoldii</name>
    <dbReference type="NCBI Taxonomy" id="214856"/>
    <lineage>
        <taxon>Bacteria</taxon>
        <taxon>Pseudomonadati</taxon>
        <taxon>Bacteroidota</taxon>
        <taxon>Bacteroidia</taxon>
        <taxon>Bacteroidales</taxon>
        <taxon>Rikenellaceae</taxon>
        <taxon>Alistipes</taxon>
    </lineage>
</organism>
<protein>
    <recommendedName>
        <fullName evidence="2">Lipocalin-like domain-containing protein</fullName>
    </recommendedName>
</protein>
<feature type="signal peptide" evidence="1">
    <location>
        <begin position="1"/>
        <end position="21"/>
    </location>
</feature>
<sequence length="134" mass="15405">MKKLFLIVAAMFAVVSFSACSDDDDNKDASIVGTWQLVRTYGYEVDQDYDSNDTDDQEFWTFNADGATGIINWRDGSNDKMPFTYSVNENKLSLKLEEDTTPTNYTITTLTEKELAIYIKEKDNEYHTCCFVRK</sequence>
<evidence type="ECO:0000313" key="3">
    <source>
        <dbReference type="EMBL" id="GKI18341.1"/>
    </source>
</evidence>
<comment type="caution">
    <text evidence="3">The sequence shown here is derived from an EMBL/GenBank/DDBJ whole genome shotgun (WGS) entry which is preliminary data.</text>
</comment>
<feature type="chain" id="PRO_5041395189" description="Lipocalin-like domain-containing protein" evidence="1">
    <location>
        <begin position="22"/>
        <end position="134"/>
    </location>
</feature>
<evidence type="ECO:0000259" key="2">
    <source>
        <dbReference type="Pfam" id="PF13648"/>
    </source>
</evidence>
<proteinExistence type="predicted"/>